<keyword evidence="7" id="KW-0732">Signal</keyword>
<keyword evidence="5 6" id="KW-0408">Iron</keyword>
<dbReference type="KEGG" id="naci:NUH88_07525"/>
<dbReference type="Gene3D" id="1.10.760.10">
    <property type="entry name" value="Cytochrome c-like domain"/>
    <property type="match status" value="2"/>
</dbReference>
<accession>A0A9J7AXK5</accession>
<evidence type="ECO:0000256" key="3">
    <source>
        <dbReference type="ARBA" id="ARBA00022723"/>
    </source>
</evidence>
<evidence type="ECO:0000256" key="2">
    <source>
        <dbReference type="ARBA" id="ARBA00022617"/>
    </source>
</evidence>
<gene>
    <name evidence="9" type="ORF">NUH88_07525</name>
</gene>
<name>A0A9J7AXK5_9PROT</name>
<keyword evidence="2 6" id="KW-0349">Heme</keyword>
<evidence type="ECO:0000313" key="10">
    <source>
        <dbReference type="Proteomes" id="UP001060336"/>
    </source>
</evidence>
<dbReference type="GO" id="GO:0046872">
    <property type="term" value="F:metal ion binding"/>
    <property type="evidence" value="ECO:0007669"/>
    <property type="project" value="UniProtKB-KW"/>
</dbReference>
<keyword evidence="3 6" id="KW-0479">Metal-binding</keyword>
<dbReference type="InterPro" id="IPR036909">
    <property type="entry name" value="Cyt_c-like_dom_sf"/>
</dbReference>
<evidence type="ECO:0000256" key="7">
    <source>
        <dbReference type="SAM" id="SignalP"/>
    </source>
</evidence>
<evidence type="ECO:0000256" key="5">
    <source>
        <dbReference type="ARBA" id="ARBA00023004"/>
    </source>
</evidence>
<dbReference type="InterPro" id="IPR009056">
    <property type="entry name" value="Cyt_c-like_dom"/>
</dbReference>
<dbReference type="AlphaFoldDB" id="A0A9J7AXK5"/>
<dbReference type="SUPFAM" id="SSF46626">
    <property type="entry name" value="Cytochrome c"/>
    <property type="match status" value="2"/>
</dbReference>
<evidence type="ECO:0000256" key="1">
    <source>
        <dbReference type="ARBA" id="ARBA00022448"/>
    </source>
</evidence>
<organism evidence="9 10">
    <name type="scientific">Nisaea acidiphila</name>
    <dbReference type="NCBI Taxonomy" id="1862145"/>
    <lineage>
        <taxon>Bacteria</taxon>
        <taxon>Pseudomonadati</taxon>
        <taxon>Pseudomonadota</taxon>
        <taxon>Alphaproteobacteria</taxon>
        <taxon>Rhodospirillales</taxon>
        <taxon>Thalassobaculaceae</taxon>
        <taxon>Nisaea</taxon>
    </lineage>
</organism>
<keyword evidence="4" id="KW-0249">Electron transport</keyword>
<dbReference type="PANTHER" id="PTHR11961">
    <property type="entry name" value="CYTOCHROME C"/>
    <property type="match status" value="1"/>
</dbReference>
<reference evidence="9" key="1">
    <citation type="submission" date="2022-08" db="EMBL/GenBank/DDBJ databases">
        <title>Nisaea acidiphila sp. nov., isolated from a marine algal debris and emended description of the genus Nisaea Urios et al. 2008.</title>
        <authorList>
            <person name="Kwon K."/>
        </authorList>
    </citation>
    <scope>NUCLEOTIDE SEQUENCE</scope>
    <source>
        <strain evidence="9">MEBiC11861</strain>
    </source>
</reference>
<evidence type="ECO:0000259" key="8">
    <source>
        <dbReference type="PROSITE" id="PS51007"/>
    </source>
</evidence>
<keyword evidence="1" id="KW-0813">Transport</keyword>
<proteinExistence type="predicted"/>
<feature type="signal peptide" evidence="7">
    <location>
        <begin position="1"/>
        <end position="29"/>
    </location>
</feature>
<dbReference type="PRINTS" id="PR00604">
    <property type="entry name" value="CYTCHRMECIAB"/>
</dbReference>
<protein>
    <submittedName>
        <fullName evidence="9">C-type cytochrome</fullName>
    </submittedName>
</protein>
<dbReference type="GO" id="GO:0009055">
    <property type="term" value="F:electron transfer activity"/>
    <property type="evidence" value="ECO:0007669"/>
    <property type="project" value="InterPro"/>
</dbReference>
<dbReference type="PROSITE" id="PS51007">
    <property type="entry name" value="CYTC"/>
    <property type="match status" value="2"/>
</dbReference>
<evidence type="ECO:0000313" key="9">
    <source>
        <dbReference type="EMBL" id="UUX51538.1"/>
    </source>
</evidence>
<dbReference type="EMBL" id="CP102480">
    <property type="protein sequence ID" value="UUX51538.1"/>
    <property type="molecule type" value="Genomic_DNA"/>
</dbReference>
<keyword evidence="10" id="KW-1185">Reference proteome</keyword>
<dbReference type="Proteomes" id="UP001060336">
    <property type="component" value="Chromosome"/>
</dbReference>
<dbReference type="RefSeq" id="WP_257771090.1">
    <property type="nucleotide sequence ID" value="NZ_CP102480.1"/>
</dbReference>
<dbReference type="GO" id="GO:0020037">
    <property type="term" value="F:heme binding"/>
    <property type="evidence" value="ECO:0007669"/>
    <property type="project" value="InterPro"/>
</dbReference>
<dbReference type="InterPro" id="IPR002327">
    <property type="entry name" value="Cyt_c_1A/1B"/>
</dbReference>
<sequence length="241" mass="25889">MRAVTVRNFQALSLAILLTVFAPAEPSGAAELGDAASGEKLFRVCQSCHRLGNGAKNGVGPHLNGIFGRAAGSIEGFKYSEGMLRAGSDGLVWDADSLDLYIENPKTFVSKTRMNFAGMPSAEERSHLLAYLRAFSDRPSDIPEAAPTTTATDHDLDPAILAIVGDPDYGEYLSGECLTCHQESGANEGIPSITGWPRDDFVVAMHAYKKEIRPHPVMRMIAGRLSDEEIAGLAAYFEGLD</sequence>
<feature type="domain" description="Cytochrome c" evidence="8">
    <location>
        <begin position="33"/>
        <end position="136"/>
    </location>
</feature>
<feature type="chain" id="PRO_5039896783" evidence="7">
    <location>
        <begin position="30"/>
        <end position="241"/>
    </location>
</feature>
<feature type="domain" description="Cytochrome c" evidence="8">
    <location>
        <begin position="165"/>
        <end position="241"/>
    </location>
</feature>
<evidence type="ECO:0000256" key="6">
    <source>
        <dbReference type="PROSITE-ProRule" id="PRU00433"/>
    </source>
</evidence>
<evidence type="ECO:0000256" key="4">
    <source>
        <dbReference type="ARBA" id="ARBA00022982"/>
    </source>
</evidence>